<sequence length="179" mass="20079">MPRMKSFRRSQAARRRVEEQRIVMLGRQHTPCGTLERRGTGWRHKVEKWPTSLLTGRQHKLVIPDDAPGKKLVLLVGASHLRSFADRHVPMPEGCLSFAVMSTPGACAAQLRTEVLNATVPRTPDLVCLMAPSNNLTASRTVDEGRADFAKLLCTVCTRWPKVIVMDFVPRLVVDEELQ</sequence>
<accession>A0AAV1Q0E6</accession>
<dbReference type="SUPFAM" id="SSF52266">
    <property type="entry name" value="SGNH hydrolase"/>
    <property type="match status" value="1"/>
</dbReference>
<evidence type="ECO:0000313" key="2">
    <source>
        <dbReference type="Proteomes" id="UP001314229"/>
    </source>
</evidence>
<comment type="caution">
    <text evidence="1">The sequence shown here is derived from an EMBL/GenBank/DDBJ whole genome shotgun (WGS) entry which is preliminary data.</text>
</comment>
<name>A0AAV1Q0E6_SCOSC</name>
<dbReference type="EMBL" id="CAWUFR010000411">
    <property type="protein sequence ID" value="CAK6977456.1"/>
    <property type="molecule type" value="Genomic_DNA"/>
</dbReference>
<organism evidence="1 2">
    <name type="scientific">Scomber scombrus</name>
    <name type="common">Atlantic mackerel</name>
    <name type="synonym">Scomber vernalis</name>
    <dbReference type="NCBI Taxonomy" id="13677"/>
    <lineage>
        <taxon>Eukaryota</taxon>
        <taxon>Metazoa</taxon>
        <taxon>Chordata</taxon>
        <taxon>Craniata</taxon>
        <taxon>Vertebrata</taxon>
        <taxon>Euteleostomi</taxon>
        <taxon>Actinopterygii</taxon>
        <taxon>Neopterygii</taxon>
        <taxon>Teleostei</taxon>
        <taxon>Neoteleostei</taxon>
        <taxon>Acanthomorphata</taxon>
        <taxon>Pelagiaria</taxon>
        <taxon>Scombriformes</taxon>
        <taxon>Scombridae</taxon>
        <taxon>Scomber</taxon>
    </lineage>
</organism>
<proteinExistence type="predicted"/>
<protein>
    <submittedName>
        <fullName evidence="1">Uncharacterized protein LOC128377494</fullName>
    </submittedName>
</protein>
<dbReference type="Proteomes" id="UP001314229">
    <property type="component" value="Unassembled WGS sequence"/>
</dbReference>
<evidence type="ECO:0000313" key="1">
    <source>
        <dbReference type="EMBL" id="CAK6977456.1"/>
    </source>
</evidence>
<reference evidence="1 2" key="1">
    <citation type="submission" date="2024-01" db="EMBL/GenBank/DDBJ databases">
        <authorList>
            <person name="Alioto T."/>
            <person name="Alioto T."/>
            <person name="Gomez Garrido J."/>
        </authorList>
    </citation>
    <scope>NUCLEOTIDE SEQUENCE [LARGE SCALE GENOMIC DNA]</scope>
</reference>
<gene>
    <name evidence="1" type="ORF">FSCOSCO3_A016150</name>
</gene>
<dbReference type="AlphaFoldDB" id="A0AAV1Q0E6"/>
<feature type="non-terminal residue" evidence="1">
    <location>
        <position position="179"/>
    </location>
</feature>
<keyword evidence="2" id="KW-1185">Reference proteome</keyword>